<evidence type="ECO:0000256" key="1">
    <source>
        <dbReference type="SAM" id="MobiDB-lite"/>
    </source>
</evidence>
<comment type="caution">
    <text evidence="3">The sequence shown here is derived from an EMBL/GenBank/DDBJ whole genome shotgun (WGS) entry which is preliminary data.</text>
</comment>
<reference evidence="3" key="1">
    <citation type="journal article" date="2021" name="Nat. Commun.">
        <title>Genetic determinants of endophytism in the Arabidopsis root mycobiome.</title>
        <authorList>
            <person name="Mesny F."/>
            <person name="Miyauchi S."/>
            <person name="Thiergart T."/>
            <person name="Pickel B."/>
            <person name="Atanasova L."/>
            <person name="Karlsson M."/>
            <person name="Huettel B."/>
            <person name="Barry K.W."/>
            <person name="Haridas S."/>
            <person name="Chen C."/>
            <person name="Bauer D."/>
            <person name="Andreopoulos W."/>
            <person name="Pangilinan J."/>
            <person name="LaButti K."/>
            <person name="Riley R."/>
            <person name="Lipzen A."/>
            <person name="Clum A."/>
            <person name="Drula E."/>
            <person name="Henrissat B."/>
            <person name="Kohler A."/>
            <person name="Grigoriev I.V."/>
            <person name="Martin F.M."/>
            <person name="Hacquard S."/>
        </authorList>
    </citation>
    <scope>NUCLEOTIDE SEQUENCE</scope>
    <source>
        <strain evidence="3">MPI-CAGE-AT-0023</strain>
    </source>
</reference>
<proteinExistence type="predicted"/>
<evidence type="ECO:0000313" key="4">
    <source>
        <dbReference type="Proteomes" id="UP000720189"/>
    </source>
</evidence>
<keyword evidence="4" id="KW-1185">Reference proteome</keyword>
<feature type="signal peptide" evidence="2">
    <location>
        <begin position="1"/>
        <end position="17"/>
    </location>
</feature>
<name>A0A9P9HXC1_FUSRE</name>
<accession>A0A9P9HXC1</accession>
<evidence type="ECO:0000313" key="3">
    <source>
        <dbReference type="EMBL" id="KAH7265330.1"/>
    </source>
</evidence>
<dbReference type="EMBL" id="JAGMUX010000003">
    <property type="protein sequence ID" value="KAH7265330.1"/>
    <property type="molecule type" value="Genomic_DNA"/>
</dbReference>
<dbReference type="RefSeq" id="XP_046054065.1">
    <property type="nucleotide sequence ID" value="XM_046191880.1"/>
</dbReference>
<protein>
    <submittedName>
        <fullName evidence="3">Uncharacterized protein</fullName>
    </submittedName>
</protein>
<feature type="region of interest" description="Disordered" evidence="1">
    <location>
        <begin position="14"/>
        <end position="40"/>
    </location>
</feature>
<feature type="chain" id="PRO_5040449832" evidence="2">
    <location>
        <begin position="18"/>
        <end position="95"/>
    </location>
</feature>
<organism evidence="3 4">
    <name type="scientific">Fusarium redolens</name>
    <dbReference type="NCBI Taxonomy" id="48865"/>
    <lineage>
        <taxon>Eukaryota</taxon>
        <taxon>Fungi</taxon>
        <taxon>Dikarya</taxon>
        <taxon>Ascomycota</taxon>
        <taxon>Pezizomycotina</taxon>
        <taxon>Sordariomycetes</taxon>
        <taxon>Hypocreomycetidae</taxon>
        <taxon>Hypocreales</taxon>
        <taxon>Nectriaceae</taxon>
        <taxon>Fusarium</taxon>
        <taxon>Fusarium redolens species complex</taxon>
    </lineage>
</organism>
<gene>
    <name evidence="3" type="ORF">BKA55DRAFT_558642</name>
</gene>
<dbReference type="GeneID" id="70221834"/>
<evidence type="ECO:0000256" key="2">
    <source>
        <dbReference type="SAM" id="SignalP"/>
    </source>
</evidence>
<dbReference type="OrthoDB" id="10361108at2759"/>
<dbReference type="Proteomes" id="UP000720189">
    <property type="component" value="Unassembled WGS sequence"/>
</dbReference>
<sequence>MSFIKLLLCCHSSTTSASDPLQPRPVELQQDKKGRYSSGRPNYAASEYGKSIAFSAAISIDSDGFPTQRSLGTLAVLNPNQSIHYSVGPKYGRAS</sequence>
<dbReference type="AlphaFoldDB" id="A0A9P9HXC1"/>
<keyword evidence="2" id="KW-0732">Signal</keyword>